<dbReference type="STRING" id="549789.NIES30_10720"/>
<reference evidence="2 3" key="1">
    <citation type="submission" date="2016-11" db="EMBL/GenBank/DDBJ databases">
        <title>Draft Genome Sequences of Nine Cyanobacterial Strains from Diverse Habitats.</title>
        <authorList>
            <person name="Zhu T."/>
            <person name="Hou S."/>
            <person name="Lu X."/>
            <person name="Hess W.R."/>
        </authorList>
    </citation>
    <scope>NUCLEOTIDE SEQUENCE [LARGE SCALE GENOMIC DNA]</scope>
    <source>
        <strain evidence="2 3">NIES-30</strain>
    </source>
</reference>
<evidence type="ECO:0000313" key="3">
    <source>
        <dbReference type="Proteomes" id="UP000185557"/>
    </source>
</evidence>
<accession>A0A1U7J6L0</accession>
<keyword evidence="3" id="KW-1185">Reference proteome</keyword>
<comment type="caution">
    <text evidence="2">The sequence shown here is derived from an EMBL/GenBank/DDBJ whole genome shotgun (WGS) entry which is preliminary data.</text>
</comment>
<proteinExistence type="predicted"/>
<dbReference type="AlphaFoldDB" id="A0A1U7J6L0"/>
<evidence type="ECO:0000313" key="2">
    <source>
        <dbReference type="EMBL" id="OKH48476.1"/>
    </source>
</evidence>
<dbReference type="Proteomes" id="UP000185557">
    <property type="component" value="Unassembled WGS sequence"/>
</dbReference>
<keyword evidence="1" id="KW-0812">Transmembrane</keyword>
<dbReference type="RefSeq" id="WP_073608403.1">
    <property type="nucleotide sequence ID" value="NZ_MRCG01000006.1"/>
</dbReference>
<dbReference type="EMBL" id="MRCG01000006">
    <property type="protein sequence ID" value="OKH48476.1"/>
    <property type="molecule type" value="Genomic_DNA"/>
</dbReference>
<evidence type="ECO:0000256" key="1">
    <source>
        <dbReference type="SAM" id="Phobius"/>
    </source>
</evidence>
<feature type="transmembrane region" description="Helical" evidence="1">
    <location>
        <begin position="454"/>
        <end position="474"/>
    </location>
</feature>
<keyword evidence="1" id="KW-0472">Membrane</keyword>
<name>A0A1U7J6L0_9CYAN</name>
<protein>
    <submittedName>
        <fullName evidence="2">Uncharacterized protein</fullName>
    </submittedName>
</protein>
<organism evidence="2 3">
    <name type="scientific">Phormidium tenue NIES-30</name>
    <dbReference type="NCBI Taxonomy" id="549789"/>
    <lineage>
        <taxon>Bacteria</taxon>
        <taxon>Bacillati</taxon>
        <taxon>Cyanobacteriota</taxon>
        <taxon>Cyanophyceae</taxon>
        <taxon>Oscillatoriophycideae</taxon>
        <taxon>Oscillatoriales</taxon>
        <taxon>Oscillatoriaceae</taxon>
        <taxon>Phormidium</taxon>
    </lineage>
</organism>
<dbReference type="OrthoDB" id="6286374at2"/>
<keyword evidence="1" id="KW-1133">Transmembrane helix</keyword>
<sequence length="489" mass="54096">MNFPIVLDIALGLVFIFFVLSLLASEVQEIIGTLLQWRAEHLKQSIEVLLAGNDKDREASAQALADALYESPWIRSLDQEAKGSIARSFRHISHLVGRLYRTLTGQRNVFGVGKTSGPSYIPSEAFANSLLERMQLGNLWQVLANDRIYGFARDRVLGPVTNILSDLKASTGNEFLLNSELQQLEQSIHTIIDDFQSGIVSLPESLDRVVNRLDEFGLMAADVLPDGHPLTETFLRRLEYIKRGLASTPTERAAMLSKLRPNVAQLLDIFDNSSPAYSDLRRLAQSGNLDAQALIDRLAQAPITPALRSSLAAIARKVEVTADTARDDVKLFGLELEKWFDRGMERATGVYKRNAKAVALLIGIATAVSINADSFHIATRLAVDPILRNSITQTADQLAAESTGNFNQDIEQVQTAVNRALDEIPFPLGYNEVVVKQQQEAEATWPVPFVPRRLLGWLVSGFAISMGSTFWFSVLKKVVNVRNTGDRAE</sequence>
<gene>
    <name evidence="2" type="ORF">NIES30_10720</name>
</gene>